<organism evidence="1 2">
    <name type="scientific">Succiniclasticum ruminis</name>
    <dbReference type="NCBI Taxonomy" id="40841"/>
    <lineage>
        <taxon>Bacteria</taxon>
        <taxon>Bacillati</taxon>
        <taxon>Bacillota</taxon>
        <taxon>Negativicutes</taxon>
        <taxon>Acidaminococcales</taxon>
        <taxon>Acidaminococcaceae</taxon>
        <taxon>Succiniclasticum</taxon>
    </lineage>
</organism>
<sequence>MELNNPEPWEKGKIQSHFADWITRNAMSTFLSFNSDANKYPSRRSVVYGKNGMVCTSQTLAAQAGLDILKSGGNAIDAAIATAISLTVLEPPSNGIGSDLFALVWYKGKLYGLNGSGPAPAALTREKVLAKFGMEARETGNYSDGGQILDLSVSDMPDHGWETVTVPGAPASWKALHERFGVADFASLFDAAIRYAEEGFPLQPICSRIWKKNVPKVAGLKDETMYQPMLDTFFNHKKLEAGDVVRLPEMGATLRNLAETGCDSFYKGTIAREILRFADETGGYFTEADLQNYKPEWVEPIRLQYRGYEVCEIPPNGHGLVVLMTLNILRQLSLGEKEDPETVHKQLEAMKIGFTDGKMYIADPRYMKANVEYFLSEEYGKKRAAEIGHKAQLPRPVDLNCGGTVYLCTADREGNMVSLIQSHFNNFGSKLAVPGTGILLNNRGKNFSLNPEQDNCLVPGKKPYHTIIPGFLLKDGEAVGPFGVMGAFMQPQGQVQVVNNLIDFGLNPQEALDAPRWQWTGGKTVEVEANYDRKIVEDLKQRGHDIKVMKDFTSFGRGQMILRQPDGVYAAATEPRTDGVVAAW</sequence>
<proteinExistence type="predicted"/>
<accession>A0A1G6IWS1</accession>
<dbReference type="SUPFAM" id="SSF56235">
    <property type="entry name" value="N-terminal nucleophile aminohydrolases (Ntn hydrolases)"/>
    <property type="match status" value="1"/>
</dbReference>
<dbReference type="Gene3D" id="1.10.246.230">
    <property type="match status" value="1"/>
</dbReference>
<dbReference type="Gene3D" id="3.60.20.40">
    <property type="match status" value="1"/>
</dbReference>
<name>A0A1G6IWS1_9FIRM</name>
<dbReference type="EMBL" id="FMYW01000002">
    <property type="protein sequence ID" value="SDC10928.1"/>
    <property type="molecule type" value="Genomic_DNA"/>
</dbReference>
<dbReference type="PANTHER" id="PTHR43881">
    <property type="entry name" value="GAMMA-GLUTAMYLTRANSPEPTIDASE (AFU_ORTHOLOGUE AFUA_4G13580)"/>
    <property type="match status" value="1"/>
</dbReference>
<reference evidence="2" key="1">
    <citation type="submission" date="2016-10" db="EMBL/GenBank/DDBJ databases">
        <authorList>
            <person name="Varghese N."/>
            <person name="Submissions S."/>
        </authorList>
    </citation>
    <scope>NUCLEOTIDE SEQUENCE [LARGE SCALE GENOMIC DNA]</scope>
    <source>
        <strain evidence="2">DSM 11005</strain>
    </source>
</reference>
<dbReference type="InterPro" id="IPR052896">
    <property type="entry name" value="GGT-like_enzyme"/>
</dbReference>
<dbReference type="PANTHER" id="PTHR43881:SF1">
    <property type="entry name" value="GAMMA-GLUTAMYLTRANSPEPTIDASE (AFU_ORTHOLOGUE AFUA_4G13580)"/>
    <property type="match status" value="1"/>
</dbReference>
<keyword evidence="1" id="KW-0378">Hydrolase</keyword>
<keyword evidence="2" id="KW-1185">Reference proteome</keyword>
<dbReference type="GO" id="GO:0016787">
    <property type="term" value="F:hydrolase activity"/>
    <property type="evidence" value="ECO:0007669"/>
    <property type="project" value="UniProtKB-KW"/>
</dbReference>
<dbReference type="AlphaFoldDB" id="A0A1G6IWS1"/>
<dbReference type="InterPro" id="IPR043137">
    <property type="entry name" value="GGT_ssub_C"/>
</dbReference>
<dbReference type="InterPro" id="IPR029055">
    <property type="entry name" value="Ntn_hydrolases_N"/>
</dbReference>
<evidence type="ECO:0000313" key="2">
    <source>
        <dbReference type="Proteomes" id="UP000198943"/>
    </source>
</evidence>
<dbReference type="Proteomes" id="UP000198943">
    <property type="component" value="Unassembled WGS sequence"/>
</dbReference>
<protein>
    <submittedName>
        <fullName evidence="1">Gamma-glutamyltranspeptidase / glutathione hydrolase</fullName>
    </submittedName>
</protein>
<dbReference type="Pfam" id="PF01019">
    <property type="entry name" value="G_glu_transpept"/>
    <property type="match status" value="1"/>
</dbReference>
<dbReference type="PRINTS" id="PR01210">
    <property type="entry name" value="GGTRANSPTASE"/>
</dbReference>
<evidence type="ECO:0000313" key="1">
    <source>
        <dbReference type="EMBL" id="SDC10928.1"/>
    </source>
</evidence>
<gene>
    <name evidence="1" type="ORF">SAMN04487864_102251</name>
</gene>